<name>A0A9P8GKN3_AURME</name>
<comment type="caution">
    <text evidence="2">The sequence shown here is derived from an EMBL/GenBank/DDBJ whole genome shotgun (WGS) entry which is preliminary data.</text>
</comment>
<evidence type="ECO:0000313" key="3">
    <source>
        <dbReference type="Proteomes" id="UP000767238"/>
    </source>
</evidence>
<reference evidence="2" key="2">
    <citation type="submission" date="2021-08" db="EMBL/GenBank/DDBJ databases">
        <authorList>
            <person name="Gostincar C."/>
            <person name="Sun X."/>
            <person name="Song Z."/>
            <person name="Gunde-Cimerman N."/>
        </authorList>
    </citation>
    <scope>NUCLEOTIDE SEQUENCE</scope>
    <source>
        <strain evidence="2">EXF-8016</strain>
    </source>
</reference>
<accession>A0A9P8GKN3</accession>
<gene>
    <name evidence="2" type="ORF">KCV03_g2153</name>
</gene>
<protein>
    <submittedName>
        <fullName evidence="2">Uncharacterized protein</fullName>
    </submittedName>
</protein>
<sequence>MADGIHSTGRGGAGNIGHDDTLYTDGSIVREGFVGESSKPEYSSGRAGNIVDSPRVGPVDGKSSGSEDVIPEPAMRNSAGYDNFHTGRGGEGNIYKEKYGGHSAPTQEKGKEQQHEKESLGDKVKHLFGKKD</sequence>
<organism evidence="2 3">
    <name type="scientific">Aureobasidium melanogenum</name>
    <name type="common">Aureobasidium pullulans var. melanogenum</name>
    <dbReference type="NCBI Taxonomy" id="46634"/>
    <lineage>
        <taxon>Eukaryota</taxon>
        <taxon>Fungi</taxon>
        <taxon>Dikarya</taxon>
        <taxon>Ascomycota</taxon>
        <taxon>Pezizomycotina</taxon>
        <taxon>Dothideomycetes</taxon>
        <taxon>Dothideomycetidae</taxon>
        <taxon>Dothideales</taxon>
        <taxon>Saccotheciaceae</taxon>
        <taxon>Aureobasidium</taxon>
    </lineage>
</organism>
<dbReference type="EMBL" id="JAHFYH010000009">
    <property type="protein sequence ID" value="KAH0228053.1"/>
    <property type="molecule type" value="Genomic_DNA"/>
</dbReference>
<dbReference type="Pfam" id="PF12223">
    <property type="entry name" value="DUF3602"/>
    <property type="match status" value="1"/>
</dbReference>
<dbReference type="PANTHER" id="PTHR34693">
    <property type="entry name" value="PROTEIN PAR32"/>
    <property type="match status" value="1"/>
</dbReference>
<proteinExistence type="predicted"/>
<dbReference type="Proteomes" id="UP000767238">
    <property type="component" value="Unassembled WGS sequence"/>
</dbReference>
<dbReference type="InterPro" id="IPR022024">
    <property type="entry name" value="DUF3602"/>
</dbReference>
<feature type="compositionally biased region" description="Basic and acidic residues" evidence="1">
    <location>
        <begin position="108"/>
        <end position="132"/>
    </location>
</feature>
<feature type="region of interest" description="Disordered" evidence="1">
    <location>
        <begin position="1"/>
        <end position="132"/>
    </location>
</feature>
<evidence type="ECO:0000313" key="2">
    <source>
        <dbReference type="EMBL" id="KAH0228053.1"/>
    </source>
</evidence>
<feature type="non-terminal residue" evidence="2">
    <location>
        <position position="1"/>
    </location>
</feature>
<reference evidence="2" key="1">
    <citation type="journal article" date="2021" name="J Fungi (Basel)">
        <title>Virulence traits and population genomics of the black yeast Aureobasidium melanogenum.</title>
        <authorList>
            <person name="Cernosa A."/>
            <person name="Sun X."/>
            <person name="Gostincar C."/>
            <person name="Fang C."/>
            <person name="Gunde-Cimerman N."/>
            <person name="Song Z."/>
        </authorList>
    </citation>
    <scope>NUCLEOTIDE SEQUENCE</scope>
    <source>
        <strain evidence="2">EXF-8016</strain>
    </source>
</reference>
<dbReference type="PANTHER" id="PTHR34693:SF3">
    <property type="match status" value="1"/>
</dbReference>
<dbReference type="InterPro" id="IPR053203">
    <property type="entry name" value="Cisplatin_resist-associated"/>
</dbReference>
<evidence type="ECO:0000256" key="1">
    <source>
        <dbReference type="SAM" id="MobiDB-lite"/>
    </source>
</evidence>
<dbReference type="AlphaFoldDB" id="A0A9P8GKN3"/>